<keyword evidence="3" id="KW-1185">Reference proteome</keyword>
<dbReference type="EMBL" id="UYSL01020096">
    <property type="protein sequence ID" value="VDL72716.1"/>
    <property type="molecule type" value="Genomic_DNA"/>
</dbReference>
<evidence type="ECO:0000313" key="2">
    <source>
        <dbReference type="EMBL" id="VDL72716.1"/>
    </source>
</evidence>
<evidence type="ECO:0000256" key="1">
    <source>
        <dbReference type="SAM" id="SignalP"/>
    </source>
</evidence>
<proteinExistence type="predicted"/>
<keyword evidence="1" id="KW-0732">Signal</keyword>
<reference evidence="4" key="1">
    <citation type="submission" date="2017-02" db="UniProtKB">
        <authorList>
            <consortium name="WormBaseParasite"/>
        </authorList>
    </citation>
    <scope>IDENTIFICATION</scope>
</reference>
<protein>
    <submittedName>
        <fullName evidence="4">DUF148 domain-containing protein</fullName>
    </submittedName>
</protein>
<name>A0A0N4Y0P7_NIPBR</name>
<sequence length="150" mass="16433">MFITFILVGFLPLSCYGAALPYLYSAMDLSSQVLSLVQNKFYFMKTAVDKQQQGLANLRAMPINEYQISALEPQLRQLVGNLQQVVSNPSLINNLDSSVTSTMIDGLASLRKILPPSTSDFAAQYALSGPYNMISMAIAQINNIIKAVGY</sequence>
<dbReference type="Proteomes" id="UP000271162">
    <property type="component" value="Unassembled WGS sequence"/>
</dbReference>
<evidence type="ECO:0000313" key="3">
    <source>
        <dbReference type="Proteomes" id="UP000271162"/>
    </source>
</evidence>
<accession>A0A0N4Y0P7</accession>
<feature type="chain" id="PRO_5043125081" evidence="1">
    <location>
        <begin position="18"/>
        <end position="150"/>
    </location>
</feature>
<dbReference type="WBParaSite" id="NBR_0000912601-mRNA-1">
    <property type="protein sequence ID" value="NBR_0000912601-mRNA-1"/>
    <property type="gene ID" value="NBR_0000912601"/>
</dbReference>
<dbReference type="OMA" id="AMPINEY"/>
<evidence type="ECO:0000313" key="4">
    <source>
        <dbReference type="WBParaSite" id="NBR_0000912601-mRNA-1"/>
    </source>
</evidence>
<feature type="signal peptide" evidence="1">
    <location>
        <begin position="1"/>
        <end position="17"/>
    </location>
</feature>
<organism evidence="4">
    <name type="scientific">Nippostrongylus brasiliensis</name>
    <name type="common">Rat hookworm</name>
    <dbReference type="NCBI Taxonomy" id="27835"/>
    <lineage>
        <taxon>Eukaryota</taxon>
        <taxon>Metazoa</taxon>
        <taxon>Ecdysozoa</taxon>
        <taxon>Nematoda</taxon>
        <taxon>Chromadorea</taxon>
        <taxon>Rhabditida</taxon>
        <taxon>Rhabditina</taxon>
        <taxon>Rhabditomorpha</taxon>
        <taxon>Strongyloidea</taxon>
        <taxon>Heligmosomidae</taxon>
        <taxon>Nippostrongylus</taxon>
    </lineage>
</organism>
<reference evidence="2 3" key="2">
    <citation type="submission" date="2018-11" db="EMBL/GenBank/DDBJ databases">
        <authorList>
            <consortium name="Pathogen Informatics"/>
        </authorList>
    </citation>
    <scope>NUCLEOTIDE SEQUENCE [LARGE SCALE GENOMIC DNA]</scope>
</reference>
<dbReference type="AlphaFoldDB" id="A0A0N4Y0P7"/>
<gene>
    <name evidence="2" type="ORF">NBR_LOCUS9127</name>
</gene>